<keyword evidence="3" id="KW-0732">Signal</keyword>
<dbReference type="InterPro" id="IPR033985">
    <property type="entry name" value="SusD-like_N"/>
</dbReference>
<dbReference type="CDD" id="cd08977">
    <property type="entry name" value="SusD"/>
    <property type="match status" value="1"/>
</dbReference>
<dbReference type="RefSeq" id="WP_072878657.1">
    <property type="nucleotide sequence ID" value="NZ_FQVT01000004.1"/>
</dbReference>
<dbReference type="InterPro" id="IPR011990">
    <property type="entry name" value="TPR-like_helical_dom_sf"/>
</dbReference>
<keyword evidence="5" id="KW-0998">Cell outer membrane</keyword>
<evidence type="ECO:0000256" key="2">
    <source>
        <dbReference type="ARBA" id="ARBA00006275"/>
    </source>
</evidence>
<dbReference type="Proteomes" id="UP000183945">
    <property type="component" value="Unassembled WGS sequence"/>
</dbReference>
<dbReference type="STRING" id="1073325.SAMN05444483_104145"/>
<feature type="domain" description="RagB/SusD" evidence="6">
    <location>
        <begin position="267"/>
        <end position="507"/>
    </location>
</feature>
<feature type="domain" description="SusD-like N-terminal" evidence="7">
    <location>
        <begin position="88"/>
        <end position="221"/>
    </location>
</feature>
<evidence type="ECO:0000256" key="4">
    <source>
        <dbReference type="ARBA" id="ARBA00023136"/>
    </source>
</evidence>
<dbReference type="Pfam" id="PF07980">
    <property type="entry name" value="SusD_RagB"/>
    <property type="match status" value="1"/>
</dbReference>
<dbReference type="SUPFAM" id="SSF48452">
    <property type="entry name" value="TPR-like"/>
    <property type="match status" value="1"/>
</dbReference>
<evidence type="ECO:0000259" key="6">
    <source>
        <dbReference type="Pfam" id="PF07980"/>
    </source>
</evidence>
<dbReference type="EMBL" id="FQVT01000004">
    <property type="protein sequence ID" value="SHG02648.1"/>
    <property type="molecule type" value="Genomic_DNA"/>
</dbReference>
<proteinExistence type="inferred from homology"/>
<keyword evidence="4" id="KW-0472">Membrane</keyword>
<evidence type="ECO:0000259" key="7">
    <source>
        <dbReference type="Pfam" id="PF14322"/>
    </source>
</evidence>
<evidence type="ECO:0000313" key="8">
    <source>
        <dbReference type="EMBL" id="SHG02648.1"/>
    </source>
</evidence>
<comment type="similarity">
    <text evidence="2">Belongs to the SusD family.</text>
</comment>
<dbReference type="AlphaFoldDB" id="A0A1M5GG29"/>
<evidence type="ECO:0000313" key="9">
    <source>
        <dbReference type="Proteomes" id="UP000183945"/>
    </source>
</evidence>
<evidence type="ECO:0000256" key="3">
    <source>
        <dbReference type="ARBA" id="ARBA00022729"/>
    </source>
</evidence>
<keyword evidence="9" id="KW-1185">Reference proteome</keyword>
<dbReference type="OrthoDB" id="5694214at2"/>
<dbReference type="Gene3D" id="1.25.40.390">
    <property type="match status" value="1"/>
</dbReference>
<dbReference type="Pfam" id="PF14322">
    <property type="entry name" value="SusD-like_3"/>
    <property type="match status" value="1"/>
</dbReference>
<organism evidence="8 9">
    <name type="scientific">Salegentibacter echinorum</name>
    <dbReference type="NCBI Taxonomy" id="1073325"/>
    <lineage>
        <taxon>Bacteria</taxon>
        <taxon>Pseudomonadati</taxon>
        <taxon>Bacteroidota</taxon>
        <taxon>Flavobacteriia</taxon>
        <taxon>Flavobacteriales</taxon>
        <taxon>Flavobacteriaceae</taxon>
        <taxon>Salegentibacter</taxon>
    </lineage>
</organism>
<name>A0A1M5GG29_SALEC</name>
<dbReference type="GO" id="GO:0009279">
    <property type="term" value="C:cell outer membrane"/>
    <property type="evidence" value="ECO:0007669"/>
    <property type="project" value="UniProtKB-SubCell"/>
</dbReference>
<reference evidence="9" key="1">
    <citation type="submission" date="2016-11" db="EMBL/GenBank/DDBJ databases">
        <authorList>
            <person name="Varghese N."/>
            <person name="Submissions S."/>
        </authorList>
    </citation>
    <scope>NUCLEOTIDE SEQUENCE [LARGE SCALE GENOMIC DNA]</scope>
    <source>
        <strain evidence="9">DSM 24579</strain>
    </source>
</reference>
<dbReference type="PROSITE" id="PS51257">
    <property type="entry name" value="PROKAR_LIPOPROTEIN"/>
    <property type="match status" value="1"/>
</dbReference>
<evidence type="ECO:0000256" key="1">
    <source>
        <dbReference type="ARBA" id="ARBA00004442"/>
    </source>
</evidence>
<accession>A0A1M5GG29</accession>
<protein>
    <submittedName>
        <fullName evidence="8">Starch-binding associating with outer membrane</fullName>
    </submittedName>
</protein>
<sequence length="507" mass="58632">MKRFVHIYILFILLFSACTDDLEQSNPNVVTEENFWETEDDVLSGLAATYKVLRDVNNGYWGVRGVELANGRGDDFYLRNDVRALYQLSTFTNDATTGTPAAMFTGFYTGIFRANQIIENTTEIASISEGKKKELIAEANFLRALNYFHLTINFKSVPIITTVPEMREDYFVEKSSEIEVWGQVEKDLKVAKENLPESYPEEWKGRATKGAAIGYLGKAYLYQEKWSEAEAEFSLLSEPNGNSKAPFDYNLLDKYGDNFIAEMDNNKESLFEIQNQDVGGSDPWAGENADESQGVTTAQEFAPPEVGGWFEAFPTNKIFNEFKKEKTIDGDYDPRMYATLIWDYPGATFYNKPFSEFELQFGFNSLIKKYQNYNDDNEGIWISEINEKALRYADILLMYAESLIMQGKTLEAYPLINRIRNRANLTDLKTGLNQESLMEEVRHQRMIEFFREGLRFYDLKRWGLLEEEIQDSDKVGREYFNLSKHEYFPIPQNELNTNPNIEQNPNW</sequence>
<evidence type="ECO:0000256" key="5">
    <source>
        <dbReference type="ARBA" id="ARBA00023237"/>
    </source>
</evidence>
<comment type="subcellular location">
    <subcellularLocation>
        <location evidence="1">Cell outer membrane</location>
    </subcellularLocation>
</comment>
<dbReference type="InterPro" id="IPR012944">
    <property type="entry name" value="SusD_RagB_dom"/>
</dbReference>
<gene>
    <name evidence="8" type="ORF">SAMN05444483_104145</name>
</gene>